<keyword evidence="3" id="KW-0547">Nucleotide-binding</keyword>
<evidence type="ECO:0000256" key="3">
    <source>
        <dbReference type="ARBA" id="ARBA00022741"/>
    </source>
</evidence>
<dbReference type="SMART" id="SM00220">
    <property type="entry name" value="S_TKc"/>
    <property type="match status" value="1"/>
</dbReference>
<evidence type="ECO:0000256" key="2">
    <source>
        <dbReference type="ARBA" id="ARBA00022679"/>
    </source>
</evidence>
<dbReference type="AlphaFoldDB" id="A0A6A0AG34"/>
<dbReference type="PANTHER" id="PTHR24353:SF147">
    <property type="entry name" value="CGMP-DEPENDENT SERINE_THREONIN PROTEIN KINASE-RELATED"/>
    <property type="match status" value="1"/>
</dbReference>
<organism evidence="7 8">
    <name type="scientific">Haematococcus lacustris</name>
    <name type="common">Green alga</name>
    <name type="synonym">Haematococcus pluvialis</name>
    <dbReference type="NCBI Taxonomy" id="44745"/>
    <lineage>
        <taxon>Eukaryota</taxon>
        <taxon>Viridiplantae</taxon>
        <taxon>Chlorophyta</taxon>
        <taxon>core chlorophytes</taxon>
        <taxon>Chlorophyceae</taxon>
        <taxon>CS clade</taxon>
        <taxon>Chlamydomonadales</taxon>
        <taxon>Haematococcaceae</taxon>
        <taxon>Haematococcus</taxon>
    </lineage>
</organism>
<name>A0A6A0AG34_HAELA</name>
<comment type="caution">
    <text evidence="7">The sequence shown here is derived from an EMBL/GenBank/DDBJ whole genome shotgun (WGS) entry which is preliminary data.</text>
</comment>
<sequence>MLEVKVLGEGAFGIVDLVLVEGPGSRGGLLCVRKKLLKQTASNHSDPQTEVEMMEACVGAAFVVQLWSHVVGLYDYTLLMEYCPYGSLDKLLQVVSAQRRQRSACLDWLGRHVFGSEDIQGLKEQEARFFFACSLVGLEAMHQRGIMHRDLKPSNLLINSQRYVRVADLGLAKRLGSDSKATSRVSSVA</sequence>
<dbReference type="Gene3D" id="1.10.510.10">
    <property type="entry name" value="Transferase(Phosphotransferase) domain 1"/>
    <property type="match status" value="1"/>
</dbReference>
<dbReference type="InterPro" id="IPR011009">
    <property type="entry name" value="Kinase-like_dom_sf"/>
</dbReference>
<evidence type="ECO:0000259" key="6">
    <source>
        <dbReference type="PROSITE" id="PS50011"/>
    </source>
</evidence>
<evidence type="ECO:0000256" key="1">
    <source>
        <dbReference type="ARBA" id="ARBA00022527"/>
    </source>
</evidence>
<protein>
    <submittedName>
        <fullName evidence="7">Protein kinase domain-containing protein</fullName>
    </submittedName>
</protein>
<dbReference type="GO" id="GO:0004674">
    <property type="term" value="F:protein serine/threonine kinase activity"/>
    <property type="evidence" value="ECO:0007669"/>
    <property type="project" value="UniProtKB-KW"/>
</dbReference>
<dbReference type="Pfam" id="PF00069">
    <property type="entry name" value="Pkinase"/>
    <property type="match status" value="1"/>
</dbReference>
<dbReference type="PROSITE" id="PS00108">
    <property type="entry name" value="PROTEIN_KINASE_ST"/>
    <property type="match status" value="1"/>
</dbReference>
<keyword evidence="4 7" id="KW-0418">Kinase</keyword>
<keyword evidence="2" id="KW-0808">Transferase</keyword>
<keyword evidence="8" id="KW-1185">Reference proteome</keyword>
<proteinExistence type="predicted"/>
<dbReference type="CDD" id="cd00180">
    <property type="entry name" value="PKc"/>
    <property type="match status" value="1"/>
</dbReference>
<dbReference type="Proteomes" id="UP000485058">
    <property type="component" value="Unassembled WGS sequence"/>
</dbReference>
<accession>A0A6A0AG34</accession>
<evidence type="ECO:0000313" key="7">
    <source>
        <dbReference type="EMBL" id="GFH31231.1"/>
    </source>
</evidence>
<dbReference type="PANTHER" id="PTHR24353">
    <property type="entry name" value="CYCLIC NUCLEOTIDE-DEPENDENT PROTEIN KINASE"/>
    <property type="match status" value="1"/>
</dbReference>
<dbReference type="InterPro" id="IPR008271">
    <property type="entry name" value="Ser/Thr_kinase_AS"/>
</dbReference>
<gene>
    <name evidence="7" type="ORF">HaLaN_30228</name>
</gene>
<evidence type="ECO:0000313" key="8">
    <source>
        <dbReference type="Proteomes" id="UP000485058"/>
    </source>
</evidence>
<dbReference type="InterPro" id="IPR000719">
    <property type="entry name" value="Prot_kinase_dom"/>
</dbReference>
<dbReference type="EMBL" id="BLLF01005464">
    <property type="protein sequence ID" value="GFH31231.1"/>
    <property type="molecule type" value="Genomic_DNA"/>
</dbReference>
<dbReference type="GO" id="GO:0005524">
    <property type="term" value="F:ATP binding"/>
    <property type="evidence" value="ECO:0007669"/>
    <property type="project" value="UniProtKB-KW"/>
</dbReference>
<feature type="domain" description="Protein kinase" evidence="6">
    <location>
        <begin position="1"/>
        <end position="189"/>
    </location>
</feature>
<reference evidence="7 8" key="1">
    <citation type="submission" date="2020-02" db="EMBL/GenBank/DDBJ databases">
        <title>Draft genome sequence of Haematococcus lacustris strain NIES-144.</title>
        <authorList>
            <person name="Morimoto D."/>
            <person name="Nakagawa S."/>
            <person name="Yoshida T."/>
            <person name="Sawayama S."/>
        </authorList>
    </citation>
    <scope>NUCLEOTIDE SEQUENCE [LARGE SCALE GENOMIC DNA]</scope>
    <source>
        <strain evidence="7 8">NIES-144</strain>
    </source>
</reference>
<keyword evidence="1" id="KW-0723">Serine/threonine-protein kinase</keyword>
<evidence type="ECO:0000256" key="5">
    <source>
        <dbReference type="ARBA" id="ARBA00022840"/>
    </source>
</evidence>
<evidence type="ECO:0000256" key="4">
    <source>
        <dbReference type="ARBA" id="ARBA00022777"/>
    </source>
</evidence>
<dbReference type="PROSITE" id="PS50011">
    <property type="entry name" value="PROTEIN_KINASE_DOM"/>
    <property type="match status" value="1"/>
</dbReference>
<keyword evidence="5" id="KW-0067">ATP-binding</keyword>
<dbReference type="SUPFAM" id="SSF56112">
    <property type="entry name" value="Protein kinase-like (PK-like)"/>
    <property type="match status" value="1"/>
</dbReference>